<dbReference type="Pfam" id="PF10328">
    <property type="entry name" value="7TM_GPCR_Srx"/>
    <property type="match status" value="1"/>
</dbReference>
<protein>
    <recommendedName>
        <fullName evidence="1">7TM GPCR serpentine receptor class x (Srx) domain-containing protein</fullName>
    </recommendedName>
</protein>
<keyword evidence="3" id="KW-1185">Reference proteome</keyword>
<gene>
    <name evidence="2" type="ORF">ANCCAN_19677</name>
</gene>
<dbReference type="Proteomes" id="UP000252519">
    <property type="component" value="Unassembled WGS sequence"/>
</dbReference>
<feature type="domain" description="7TM GPCR serpentine receptor class x (Srx)" evidence="1">
    <location>
        <begin position="33"/>
        <end position="94"/>
    </location>
</feature>
<sequence length="125" mass="14356">MISFCSPTIIEQCSGAGSHLFHKFTRGGQFEKEHHLFCPEECFQGCLSAINQALGIFFYHYFIRNGSTNWERFAGTSLIFQFCHITDALITIIFIKPVRDQLCRTLHIGKERETTRIIVVKDSAH</sequence>
<comment type="caution">
    <text evidence="2">The sequence shown here is derived from an EMBL/GenBank/DDBJ whole genome shotgun (WGS) entry which is preliminary data.</text>
</comment>
<proteinExistence type="predicted"/>
<organism evidence="2 3">
    <name type="scientific">Ancylostoma caninum</name>
    <name type="common">Dog hookworm</name>
    <dbReference type="NCBI Taxonomy" id="29170"/>
    <lineage>
        <taxon>Eukaryota</taxon>
        <taxon>Metazoa</taxon>
        <taxon>Ecdysozoa</taxon>
        <taxon>Nematoda</taxon>
        <taxon>Chromadorea</taxon>
        <taxon>Rhabditida</taxon>
        <taxon>Rhabditina</taxon>
        <taxon>Rhabditomorpha</taxon>
        <taxon>Strongyloidea</taxon>
        <taxon>Ancylostomatidae</taxon>
        <taxon>Ancylostomatinae</taxon>
        <taxon>Ancylostoma</taxon>
    </lineage>
</organism>
<dbReference type="AlphaFoldDB" id="A0A368FQI9"/>
<evidence type="ECO:0000313" key="3">
    <source>
        <dbReference type="Proteomes" id="UP000252519"/>
    </source>
</evidence>
<evidence type="ECO:0000313" key="2">
    <source>
        <dbReference type="EMBL" id="RCN34481.1"/>
    </source>
</evidence>
<dbReference type="InterPro" id="IPR019430">
    <property type="entry name" value="7TM_GPCR_serpentine_rcpt_Srx"/>
</dbReference>
<dbReference type="OrthoDB" id="5894443at2759"/>
<evidence type="ECO:0000259" key="1">
    <source>
        <dbReference type="Pfam" id="PF10328"/>
    </source>
</evidence>
<name>A0A368FQI9_ANCCA</name>
<accession>A0A368FQI9</accession>
<reference evidence="2 3" key="1">
    <citation type="submission" date="2014-10" db="EMBL/GenBank/DDBJ databases">
        <title>Draft genome of the hookworm Ancylostoma caninum.</title>
        <authorList>
            <person name="Mitreva M."/>
        </authorList>
    </citation>
    <scope>NUCLEOTIDE SEQUENCE [LARGE SCALE GENOMIC DNA]</scope>
    <source>
        <strain evidence="2 3">Baltimore</strain>
    </source>
</reference>
<dbReference type="EMBL" id="JOJR01000776">
    <property type="protein sequence ID" value="RCN34481.1"/>
    <property type="molecule type" value="Genomic_DNA"/>
</dbReference>